<reference evidence="2" key="3">
    <citation type="submission" date="2000-04" db="EMBL/GenBank/DDBJ databases">
        <authorList>
            <person name="EU Arabidopsis sequencing project"/>
        </authorList>
    </citation>
    <scope>NUCLEOTIDE SEQUENCE</scope>
</reference>
<evidence type="ECO:0000256" key="1">
    <source>
        <dbReference type="SAM" id="Phobius"/>
    </source>
</evidence>
<accession>Q9LY57</accession>
<name>Q9LY57_ARATH</name>
<protein>
    <submittedName>
        <fullName evidence="2">Uncharacterized protein F27K19_60</fullName>
    </submittedName>
</protein>
<keyword evidence="1" id="KW-0812">Transmembrane</keyword>
<gene>
    <name evidence="2" type="primary">F27K19_60</name>
</gene>
<reference key="1">
    <citation type="journal article" date="2000" name="Nature">
        <title>Sequence and analysis of chromosome 3 of the plant Arabidopsis thaliana.</title>
        <authorList>
            <consortium name="European Union Chromosome 3 Arabidopsis Sequencing Consortium"/>
            <consortium name="Institute for Genomic Research"/>
            <consortium name="Kazusa DNA Research Institute"/>
            <person name="Salanoubat M."/>
            <person name="Lemcke K."/>
            <person name="Rieger M."/>
            <person name="Ansorge W."/>
            <person name="Unseld M."/>
            <person name="Fartmann B."/>
            <person name="Valle G."/>
            <person name="Blocker H."/>
            <person name="Perez-Alonso M."/>
            <person name="Obermaier B."/>
            <person name="Delseny M."/>
            <person name="Boutry M."/>
            <person name="Grivell L.A."/>
            <person name="Mache R."/>
            <person name="Puigdomenech P."/>
            <person name="De Simone V."/>
            <person name="Choisne N."/>
            <person name="Artiguenave F."/>
            <person name="Robert C."/>
            <person name="Brottier P."/>
            <person name="Wincker P."/>
            <person name="Cattolico L."/>
            <person name="Weissenbach J."/>
            <person name="Saurin W."/>
            <person name="Quetier F."/>
            <person name="Schafer M."/>
            <person name="Muller-Auer S."/>
            <person name="Gabel C."/>
            <person name="Fuchs M."/>
            <person name="Benes V."/>
            <person name="Wurmbach E."/>
            <person name="Drzonek H."/>
            <person name="Erfle H."/>
            <person name="Jordan N."/>
            <person name="Bangert S."/>
            <person name="Wiedelmann R."/>
            <person name="Kranz H."/>
            <person name="Voss H."/>
            <person name="Holland R."/>
            <person name="Brandt P."/>
            <person name="Nyakatura G."/>
            <person name="Vezzi A."/>
            <person name="D'Angelo M."/>
            <person name="Pallavicini A."/>
            <person name="Toppo S."/>
            <person name="Simionati B."/>
            <person name="Conrad A."/>
            <person name="Hornischer K."/>
            <person name="Kauer G."/>
            <person name="Lohnert T.H."/>
            <person name="Nordsiek G."/>
            <person name="Reichelt J."/>
            <person name="Scharfe M."/>
            <person name="Schon O."/>
            <person name="Bargues M."/>
            <person name="Terol J."/>
            <person name="Climent J."/>
            <person name="Navarro P."/>
            <person name="Collado C."/>
            <person name="Perez-Perez A."/>
            <person name="Ottenwalder B."/>
            <person name="Duchemin D."/>
            <person name="Cooke R."/>
            <person name="Laudie M."/>
            <person name="Berger-Llauro C."/>
            <person name="Purnelle B."/>
            <person name="Masuy D."/>
            <person name="de Haan M."/>
            <person name="Maarse A.C."/>
            <person name="Alcaraz J.P."/>
            <person name="Cottet A."/>
            <person name="Casacuberta E."/>
            <person name="Monfort A."/>
            <person name="Argiriou A."/>
            <person name="flores M."/>
            <person name="Liguori R."/>
            <person name="Vitale D."/>
            <person name="Mannhaupt G."/>
            <person name="Haase D."/>
            <person name="Schoof H."/>
            <person name="Rudd S."/>
            <person name="Zaccaria P."/>
            <person name="Mewes H.W."/>
            <person name="Mayer K.F."/>
            <person name="Kaul S."/>
            <person name="Town C.D."/>
            <person name="Koo H.L."/>
            <person name="Tallon L.J."/>
            <person name="Jenkins J."/>
            <person name="Rooney T."/>
            <person name="Rizzo M."/>
            <person name="Walts A."/>
            <person name="Utterback T."/>
            <person name="Fujii C.Y."/>
            <person name="Shea T.P."/>
            <person name="Creasy T.H."/>
            <person name="Haas B."/>
            <person name="Maiti R."/>
            <person name="Wu D."/>
            <person name="Peterson J."/>
            <person name="Van Aken S."/>
            <person name="Pai G."/>
            <person name="Militscher J."/>
            <person name="Sellers P."/>
            <person name="Gill J.E."/>
            <person name="Feldblyum T.V."/>
            <person name="Preuss D."/>
            <person name="Lin X."/>
            <person name="Nierman W.C."/>
            <person name="Salzberg S.L."/>
            <person name="White O."/>
            <person name="Venter J.C."/>
            <person name="Fraser C.M."/>
            <person name="Kaneko T."/>
            <person name="Nakamura Y."/>
            <person name="Sato S."/>
            <person name="Kato T."/>
            <person name="Asamizu E."/>
            <person name="Sasamoto S."/>
            <person name="Kimura T."/>
            <person name="Idesawa K."/>
            <person name="Kawashima K."/>
            <person name="Kishida Y."/>
            <person name="Kiyokawa C."/>
            <person name="Kohara M."/>
            <person name="Matsumoto M."/>
            <person name="Matsuno A."/>
            <person name="Muraki A."/>
            <person name="Nakayama S."/>
            <person name="Nakazaki N."/>
            <person name="Shinpo S."/>
            <person name="Takeuchi C."/>
            <person name="Wada T."/>
            <person name="Watanabe A."/>
            <person name="Yamada M."/>
            <person name="Yasuda M."/>
            <person name="Tabata S."/>
        </authorList>
    </citation>
    <scope>NUCLEOTIDE SEQUENCE [LARGE SCALE GENOMIC DNA]</scope>
    <source>
        <strain>cv. Columbia</strain>
    </source>
</reference>
<organism evidence="2">
    <name type="scientific">Arabidopsis thaliana</name>
    <name type="common">Mouse-ear cress</name>
    <dbReference type="NCBI Taxonomy" id="3702"/>
    <lineage>
        <taxon>Eukaryota</taxon>
        <taxon>Viridiplantae</taxon>
        <taxon>Streptophyta</taxon>
        <taxon>Embryophyta</taxon>
        <taxon>Tracheophyta</taxon>
        <taxon>Spermatophyta</taxon>
        <taxon>Magnoliopsida</taxon>
        <taxon>eudicotyledons</taxon>
        <taxon>Gunneridae</taxon>
        <taxon>Pentapetalae</taxon>
        <taxon>rosids</taxon>
        <taxon>malvids</taxon>
        <taxon>Brassicales</taxon>
        <taxon>Brassicaceae</taxon>
        <taxon>Camelineae</taxon>
        <taxon>Arabidopsis</taxon>
    </lineage>
</organism>
<evidence type="ECO:0000313" key="2">
    <source>
        <dbReference type="EMBL" id="CAB87842.1"/>
    </source>
</evidence>
<dbReference type="AlphaFoldDB" id="Q9LY57"/>
<proteinExistence type="predicted"/>
<keyword evidence="1" id="KW-0472">Membrane</keyword>
<feature type="transmembrane region" description="Helical" evidence="1">
    <location>
        <begin position="129"/>
        <end position="147"/>
    </location>
</feature>
<dbReference type="EMBL" id="AL163832">
    <property type="protein sequence ID" value="CAB87842.1"/>
    <property type="molecule type" value="Genomic_DNA"/>
</dbReference>
<keyword evidence="1" id="KW-1133">Transmembrane helix</keyword>
<reference evidence="2" key="2">
    <citation type="submission" date="2000-04" db="EMBL/GenBank/DDBJ databases">
        <authorList>
            <person name="Benes V."/>
            <person name="Wurmbach E."/>
            <person name="Drzonek H."/>
            <person name="Ansorge W."/>
            <person name="Mewes H.W."/>
            <person name="Rudd S."/>
            <person name="Lemcke K."/>
            <person name="Mayer K.F.X."/>
            <person name="Quetier F."/>
            <person name="Salanoubat M."/>
        </authorList>
    </citation>
    <scope>NUCLEOTIDE SEQUENCE</scope>
</reference>
<dbReference type="PIR" id="T49200">
    <property type="entry name" value="T49200"/>
</dbReference>
<sequence length="149" mass="16983">MAKIQEHRKRAISSVRKYPPITGSPNTIAALNDTYISEDIEHIIVIVRYGPLDNFGPSQSPSNYGDERYVDERVTEIVVTEGEEDERIAEGRTASATARKIGAEKMMKERNIVKRTKIVLIPLQREDEYLLVLLISSLLIKPILIFLRF</sequence>